<keyword evidence="1" id="KW-0175">Coiled coil</keyword>
<proteinExistence type="predicted"/>
<reference evidence="3 4" key="1">
    <citation type="submission" date="2023-11" db="EMBL/GenBank/DDBJ databases">
        <title>Analysis of the Genomes of Mucilaginibacter gossypii cycad 4 and M. sabulilitoris SNA2: microbes with the potential for plant growth promotion.</title>
        <authorList>
            <person name="Hirsch A.M."/>
            <person name="Humm E."/>
            <person name="Rubbi M."/>
            <person name="Del Vecchio G."/>
            <person name="Ha S.M."/>
            <person name="Pellegrini M."/>
            <person name="Gunsalus R.P."/>
        </authorList>
    </citation>
    <scope>NUCLEOTIDE SEQUENCE [LARGE SCALE GENOMIC DNA]</scope>
    <source>
        <strain evidence="3 4">SNA2</strain>
    </source>
</reference>
<feature type="domain" description="DOT1" evidence="2">
    <location>
        <begin position="151"/>
        <end position="216"/>
    </location>
</feature>
<accession>A0ABZ0TVE3</accession>
<dbReference type="Proteomes" id="UP001324380">
    <property type="component" value="Chromosome"/>
</dbReference>
<dbReference type="GO" id="GO:0032259">
    <property type="term" value="P:methylation"/>
    <property type="evidence" value="ECO:0007669"/>
    <property type="project" value="UniProtKB-KW"/>
</dbReference>
<evidence type="ECO:0000313" key="4">
    <source>
        <dbReference type="Proteomes" id="UP001324380"/>
    </source>
</evidence>
<dbReference type="EMBL" id="CP139558">
    <property type="protein sequence ID" value="WPU97081.1"/>
    <property type="molecule type" value="Genomic_DNA"/>
</dbReference>
<evidence type="ECO:0000256" key="1">
    <source>
        <dbReference type="SAM" id="Coils"/>
    </source>
</evidence>
<dbReference type="Gene3D" id="3.40.50.150">
    <property type="entry name" value="Vaccinia Virus protein VP39"/>
    <property type="match status" value="1"/>
</dbReference>
<organism evidence="3 4">
    <name type="scientific">Mucilaginibacter sabulilitoris</name>
    <dbReference type="NCBI Taxonomy" id="1173583"/>
    <lineage>
        <taxon>Bacteria</taxon>
        <taxon>Pseudomonadati</taxon>
        <taxon>Bacteroidota</taxon>
        <taxon>Sphingobacteriia</taxon>
        <taxon>Sphingobacteriales</taxon>
        <taxon>Sphingobacteriaceae</taxon>
        <taxon>Mucilaginibacter</taxon>
    </lineage>
</organism>
<dbReference type="InterPro" id="IPR025789">
    <property type="entry name" value="DOT1_dom"/>
</dbReference>
<dbReference type="EC" id="2.1.1.-" evidence="3"/>
<dbReference type="Pfam" id="PF08123">
    <property type="entry name" value="DOT1"/>
    <property type="match status" value="1"/>
</dbReference>
<dbReference type="SUPFAM" id="SSF53335">
    <property type="entry name" value="S-adenosyl-L-methionine-dependent methyltransferases"/>
    <property type="match status" value="1"/>
</dbReference>
<keyword evidence="3" id="KW-0808">Transferase</keyword>
<keyword evidence="3" id="KW-0489">Methyltransferase</keyword>
<dbReference type="RefSeq" id="WP_321566167.1">
    <property type="nucleotide sequence ID" value="NZ_CP139558.1"/>
</dbReference>
<dbReference type="GO" id="GO:0008168">
    <property type="term" value="F:methyltransferase activity"/>
    <property type="evidence" value="ECO:0007669"/>
    <property type="project" value="UniProtKB-KW"/>
</dbReference>
<gene>
    <name evidence="3" type="ORF">SNE25_16280</name>
</gene>
<sequence>MNTEAIMILLEIESNIKDIEDNTTLYEEINFDSRTDAIDFIDFHVIDRIEGLLQKAELKAELAILKRRAEKTKSELEKVDANLFKRIREKIKTGAYTKASFSKMIRRYNDTEIYTADQIGYNNLDVFINGLLYDKIIPEATLNRQPEMVFYQQTPARIIFEMAERADLKPNDVFFDLGSGLGQVAILMGLISDATVKGIEFEPAYYNYAKTYASQLNLPQVEFINADALKWDYSHGTVFFMYTPFGGSMLQDMLNILQKESQKRRIIIFTYGPCSPLVARQSWLDCVNGSADNIYKLYEFRSL</sequence>
<name>A0ABZ0TVE3_9SPHI</name>
<feature type="coiled-coil region" evidence="1">
    <location>
        <begin position="55"/>
        <end position="82"/>
    </location>
</feature>
<dbReference type="InterPro" id="IPR029063">
    <property type="entry name" value="SAM-dependent_MTases_sf"/>
</dbReference>
<evidence type="ECO:0000259" key="2">
    <source>
        <dbReference type="Pfam" id="PF08123"/>
    </source>
</evidence>
<keyword evidence="4" id="KW-1185">Reference proteome</keyword>
<protein>
    <submittedName>
        <fullName evidence="3">Class I SAM-dependent methyltransferase</fullName>
        <ecNumber evidence="3">2.1.1.-</ecNumber>
    </submittedName>
</protein>
<dbReference type="CDD" id="cd02440">
    <property type="entry name" value="AdoMet_MTases"/>
    <property type="match status" value="1"/>
</dbReference>
<evidence type="ECO:0000313" key="3">
    <source>
        <dbReference type="EMBL" id="WPU97081.1"/>
    </source>
</evidence>